<sequence length="103" mass="11427">MEPLTCPADSAINYTPASAPKQGEACESIALLLEPTRPSTTDTGRDFRSRSCPENASFDRGYAPMNFRRRHLTGFDAWTMRPNQSGPIRLLKLNVAENALIMI</sequence>
<dbReference type="RefSeq" id="WP_176369287.1">
    <property type="nucleotide sequence ID" value="NZ_VOMC01000053.1"/>
</dbReference>
<evidence type="ECO:0000313" key="1">
    <source>
        <dbReference type="EMBL" id="NVI08708.1"/>
    </source>
</evidence>
<gene>
    <name evidence="1" type="ORF">FSB64_34275</name>
</gene>
<name>A0ABX2NW24_9BURK</name>
<keyword evidence="2" id="KW-1185">Reference proteome</keyword>
<organism evidence="1 2">
    <name type="scientific">Paraburkholderia youngii</name>
    <dbReference type="NCBI Taxonomy" id="2782701"/>
    <lineage>
        <taxon>Bacteria</taxon>
        <taxon>Pseudomonadati</taxon>
        <taxon>Pseudomonadota</taxon>
        <taxon>Betaproteobacteria</taxon>
        <taxon>Burkholderiales</taxon>
        <taxon>Burkholderiaceae</taxon>
        <taxon>Paraburkholderia</taxon>
    </lineage>
</organism>
<reference evidence="1 2" key="1">
    <citation type="submission" date="2019-08" db="EMBL/GenBank/DDBJ databases">
        <title>Paraburkholderia simonii sp. nov. and P. youngii sp. nov. Brazilian and Mexican Mimosa-associated rhizobia.</title>
        <authorList>
            <person name="Mavima L."/>
            <person name="Beukes C.W."/>
            <person name="Palmer M."/>
            <person name="De Meyer S.E."/>
            <person name="James E.K."/>
            <person name="Maluk M."/>
            <person name="Avontuur J.R."/>
            <person name="Chan W.Y."/>
            <person name="Venter S.N."/>
            <person name="Steenkamp E.T."/>
        </authorList>
    </citation>
    <scope>NUCLEOTIDE SEQUENCE [LARGE SCALE GENOMIC DNA]</scope>
    <source>
        <strain evidence="1 2">JPY454</strain>
    </source>
</reference>
<comment type="caution">
    <text evidence="1">The sequence shown here is derived from an EMBL/GenBank/DDBJ whole genome shotgun (WGS) entry which is preliminary data.</text>
</comment>
<proteinExistence type="predicted"/>
<evidence type="ECO:0000313" key="2">
    <source>
        <dbReference type="Proteomes" id="UP000821598"/>
    </source>
</evidence>
<dbReference type="Proteomes" id="UP000821598">
    <property type="component" value="Unassembled WGS sequence"/>
</dbReference>
<protein>
    <submittedName>
        <fullName evidence="1">Uncharacterized protein</fullName>
    </submittedName>
</protein>
<accession>A0ABX2NW24</accession>
<dbReference type="EMBL" id="VOMC01000053">
    <property type="protein sequence ID" value="NVI08708.1"/>
    <property type="molecule type" value="Genomic_DNA"/>
</dbReference>